<keyword evidence="5 9" id="KW-0658">Purine biosynthesis</keyword>
<dbReference type="InterPro" id="IPR042110">
    <property type="entry name" value="Adenylosuccinate_synth_dom2"/>
</dbReference>
<feature type="binding site" evidence="9">
    <location>
        <position position="367"/>
    </location>
    <ligand>
        <name>GTP</name>
        <dbReference type="ChEBI" id="CHEBI:37565"/>
    </ligand>
</feature>
<dbReference type="GO" id="GO:0009507">
    <property type="term" value="C:chloroplast"/>
    <property type="evidence" value="ECO:0007669"/>
    <property type="project" value="UniProtKB-SubCell"/>
</dbReference>
<feature type="binding site" evidence="9">
    <location>
        <begin position="79"/>
        <end position="85"/>
    </location>
    <ligand>
        <name>GTP</name>
        <dbReference type="ChEBI" id="CHEBI:37565"/>
    </ligand>
</feature>
<proteinExistence type="inferred from homology"/>
<comment type="subcellular location">
    <subcellularLocation>
        <location evidence="9">Plastid</location>
        <location evidence="9">Chloroplast</location>
    </subcellularLocation>
</comment>
<comment type="subunit">
    <text evidence="1 9">Homodimer.</text>
</comment>
<dbReference type="PROSITE" id="PS00513">
    <property type="entry name" value="ADENYLOSUCCIN_SYN_2"/>
    <property type="match status" value="1"/>
</dbReference>
<dbReference type="HAMAP" id="MF_00011">
    <property type="entry name" value="Adenylosucc_synth"/>
    <property type="match status" value="1"/>
</dbReference>
<feature type="active site" evidence="10">
    <location>
        <position position="203"/>
    </location>
</feature>
<comment type="function">
    <text evidence="9">Plays an important role in the de novo pathway and in the salvage pathway of purine nucleotide biosynthesis. Catalyzes the first commited step in the biosynthesis of AMP from IMP.</text>
</comment>
<dbReference type="EC" id="6.3.4.4" evidence="9"/>
<comment type="caution">
    <text evidence="12">The sequence shown here is derived from an EMBL/GenBank/DDBJ whole genome shotgun (WGS) entry which is preliminary data.</text>
</comment>
<dbReference type="CDD" id="cd03108">
    <property type="entry name" value="AdSS"/>
    <property type="match status" value="1"/>
</dbReference>
<comment type="cofactor">
    <cofactor evidence="9">
        <name>Mg(2+)</name>
        <dbReference type="ChEBI" id="CHEBI:18420"/>
    </cofactor>
    <text evidence="9">Binds 1 Mg(2+) ion per subunit.</text>
</comment>
<dbReference type="InterPro" id="IPR042109">
    <property type="entry name" value="Adenylosuccinate_synth_dom1"/>
</dbReference>
<feature type="binding site" evidence="9">
    <location>
        <position position="102"/>
    </location>
    <ligand>
        <name>Mg(2+)</name>
        <dbReference type="ChEBI" id="CHEBI:18420"/>
    </ligand>
</feature>
<feature type="binding site" evidence="9">
    <location>
        <begin position="100"/>
        <end position="103"/>
    </location>
    <ligand>
        <name>IMP</name>
        <dbReference type="ChEBI" id="CHEBI:58053"/>
    </ligand>
</feature>
<evidence type="ECO:0000256" key="10">
    <source>
        <dbReference type="PROSITE-ProRule" id="PRU10134"/>
    </source>
</evidence>
<evidence type="ECO:0000256" key="7">
    <source>
        <dbReference type="ARBA" id="ARBA00023134"/>
    </source>
</evidence>
<comment type="similarity">
    <text evidence="9 11">Belongs to the adenylosuccinate synthetase family.</text>
</comment>
<dbReference type="PROSITE" id="PS01266">
    <property type="entry name" value="ADENYLOSUCCIN_SYN_1"/>
    <property type="match status" value="1"/>
</dbReference>
<feature type="binding site" evidence="9">
    <location>
        <position position="301"/>
    </location>
    <ligand>
        <name>IMP</name>
        <dbReference type="ChEBI" id="CHEBI:58053"/>
    </ligand>
</feature>
<dbReference type="Gene3D" id="1.10.300.10">
    <property type="entry name" value="Adenylosuccinate Synthetase, subunit A, domain 2"/>
    <property type="match status" value="1"/>
</dbReference>
<evidence type="ECO:0000256" key="5">
    <source>
        <dbReference type="ARBA" id="ARBA00022755"/>
    </source>
</evidence>
<dbReference type="EMBL" id="JAEACU010000001">
    <property type="protein sequence ID" value="KAH7546078.1"/>
    <property type="molecule type" value="Genomic_DNA"/>
</dbReference>
<reference evidence="12" key="1">
    <citation type="journal article" date="2021" name="Front. Plant Sci.">
        <title>Chromosome-Scale Genome Assembly for Chinese Sour Jujube and Insights Into Its Genome Evolution and Domestication Signature.</title>
        <authorList>
            <person name="Shen L.-Y."/>
            <person name="Luo H."/>
            <person name="Wang X.-L."/>
            <person name="Wang X.-M."/>
            <person name="Qiu X.-J."/>
            <person name="Liu H."/>
            <person name="Zhou S.-S."/>
            <person name="Jia K.-H."/>
            <person name="Nie S."/>
            <person name="Bao Y.-T."/>
            <person name="Zhang R.-G."/>
            <person name="Yun Q.-Z."/>
            <person name="Chai Y.-H."/>
            <person name="Lu J.-Y."/>
            <person name="Li Y."/>
            <person name="Zhao S.-W."/>
            <person name="Mao J.-F."/>
            <person name="Jia S.-G."/>
            <person name="Mao Y.-M."/>
        </authorList>
    </citation>
    <scope>NUCLEOTIDE SEQUENCE</scope>
    <source>
        <strain evidence="12">AT0</strain>
        <tissue evidence="12">Leaf</tissue>
    </source>
</reference>
<feature type="binding site" evidence="9">
    <location>
        <begin position="393"/>
        <end position="395"/>
    </location>
    <ligand>
        <name>GTP</name>
        <dbReference type="ChEBI" id="CHEBI:37565"/>
    </ligand>
</feature>
<comment type="catalytic activity">
    <reaction evidence="8 9 11">
        <text>IMP + L-aspartate + GTP = N(6)-(1,2-dicarboxyethyl)-AMP + GDP + phosphate + 2 H(+)</text>
        <dbReference type="Rhea" id="RHEA:15753"/>
        <dbReference type="ChEBI" id="CHEBI:15378"/>
        <dbReference type="ChEBI" id="CHEBI:29991"/>
        <dbReference type="ChEBI" id="CHEBI:37565"/>
        <dbReference type="ChEBI" id="CHEBI:43474"/>
        <dbReference type="ChEBI" id="CHEBI:57567"/>
        <dbReference type="ChEBI" id="CHEBI:58053"/>
        <dbReference type="ChEBI" id="CHEBI:58189"/>
        <dbReference type="EC" id="6.3.4.4"/>
    </reaction>
</comment>
<accession>A0A978W294</accession>
<dbReference type="FunFam" id="3.90.170.10:FF:000001">
    <property type="entry name" value="Adenylosuccinate synthetase"/>
    <property type="match status" value="1"/>
</dbReference>
<dbReference type="AlphaFoldDB" id="A0A978W294"/>
<evidence type="ECO:0000256" key="8">
    <source>
        <dbReference type="ARBA" id="ARBA00050432"/>
    </source>
</evidence>
<dbReference type="GO" id="GO:0004019">
    <property type="term" value="F:adenylosuccinate synthase activity"/>
    <property type="evidence" value="ECO:0007669"/>
    <property type="project" value="UniProtKB-UniRule"/>
</dbReference>
<evidence type="ECO:0000256" key="2">
    <source>
        <dbReference type="ARBA" id="ARBA00022598"/>
    </source>
</evidence>
<feature type="binding site" evidence="9">
    <location>
        <begin position="361"/>
        <end position="367"/>
    </location>
    <ligand>
        <name>substrate</name>
    </ligand>
</feature>
<dbReference type="NCBIfam" id="NF002223">
    <property type="entry name" value="PRK01117.1"/>
    <property type="match status" value="1"/>
</dbReference>
<dbReference type="Gene3D" id="3.40.440.10">
    <property type="entry name" value="Adenylosuccinate Synthetase, subunit A, domain 1"/>
    <property type="match status" value="1"/>
</dbReference>
<dbReference type="InterPro" id="IPR027417">
    <property type="entry name" value="P-loop_NTPase"/>
</dbReference>
<evidence type="ECO:0000256" key="1">
    <source>
        <dbReference type="ARBA" id="ARBA00011738"/>
    </source>
</evidence>
<dbReference type="GO" id="GO:0000287">
    <property type="term" value="F:magnesium ion binding"/>
    <property type="evidence" value="ECO:0007669"/>
    <property type="project" value="UniProtKB-UniRule"/>
</dbReference>
<evidence type="ECO:0000256" key="4">
    <source>
        <dbReference type="ARBA" id="ARBA00022741"/>
    </source>
</evidence>
<feature type="binding site" evidence="9">
    <location>
        <begin position="501"/>
        <end position="503"/>
    </location>
    <ligand>
        <name>GTP</name>
        <dbReference type="ChEBI" id="CHEBI:37565"/>
    </ligand>
</feature>
<evidence type="ECO:0000256" key="9">
    <source>
        <dbReference type="HAMAP-Rule" id="MF_03125"/>
    </source>
</evidence>
<dbReference type="PANTHER" id="PTHR11846">
    <property type="entry name" value="ADENYLOSUCCINATE SYNTHETASE"/>
    <property type="match status" value="1"/>
</dbReference>
<dbReference type="InterPro" id="IPR033128">
    <property type="entry name" value="Adenylosuccin_syn_Lys_AS"/>
</dbReference>
<keyword evidence="6 9" id="KW-0460">Magnesium</keyword>
<dbReference type="NCBIfam" id="TIGR00184">
    <property type="entry name" value="purA"/>
    <property type="match status" value="1"/>
</dbReference>
<feature type="binding site" evidence="9">
    <location>
        <position position="192"/>
    </location>
    <ligand>
        <name>IMP</name>
        <dbReference type="ChEBI" id="CHEBI:58053"/>
    </ligand>
</feature>
<dbReference type="PANTHER" id="PTHR11846:SF0">
    <property type="entry name" value="ADENYLOSUCCINATE SYNTHETASE"/>
    <property type="match status" value="1"/>
</dbReference>
<feature type="binding site" evidence="9">
    <location>
        <begin position="102"/>
        <end position="104"/>
    </location>
    <ligand>
        <name>GTP</name>
        <dbReference type="ChEBI" id="CHEBI:37565"/>
    </ligand>
</feature>
<keyword evidence="9" id="KW-0934">Plastid</keyword>
<dbReference type="GO" id="GO:0046040">
    <property type="term" value="P:IMP metabolic process"/>
    <property type="evidence" value="ECO:0007669"/>
    <property type="project" value="TreeGrafter"/>
</dbReference>
<feature type="binding site" evidence="9">
    <location>
        <position position="206"/>
    </location>
    <ligand>
        <name>IMP</name>
        <dbReference type="ChEBI" id="CHEBI:58053"/>
        <note>ligand shared between dimeric partners</note>
    </ligand>
</feature>
<dbReference type="InterPro" id="IPR018220">
    <property type="entry name" value="Adenylosuccin_syn_GTP-bd"/>
</dbReference>
<feature type="active site" description="Proton acceptor" evidence="9">
    <location>
        <position position="80"/>
    </location>
</feature>
<evidence type="ECO:0000313" key="13">
    <source>
        <dbReference type="Proteomes" id="UP000813462"/>
    </source>
</evidence>
<dbReference type="InterPro" id="IPR042111">
    <property type="entry name" value="Adenylosuccinate_synth_dom3"/>
</dbReference>
<dbReference type="Proteomes" id="UP000813462">
    <property type="component" value="Unassembled WGS sequence"/>
</dbReference>
<comment type="function">
    <text evidence="11">Plays an important role in the de novo pathway of purine nucleotide biosynthesis.</text>
</comment>
<keyword evidence="4 9" id="KW-0547">Nucleotide-binding</keyword>
<keyword evidence="2 9" id="KW-0436">Ligase</keyword>
<feature type="binding site" evidence="9">
    <location>
        <position position="286"/>
    </location>
    <ligand>
        <name>IMP</name>
        <dbReference type="ChEBI" id="CHEBI:58053"/>
    </ligand>
</feature>
<dbReference type="InterPro" id="IPR001114">
    <property type="entry name" value="Adenylosuccinate_synthetase"/>
</dbReference>
<sequence>MSFSSFTTFDSNPLSTPWSKGFVTHLRPRLLSRPRNVVVCSVNPHAASPSLAVAQSASQGLSRIESLSQVSGVLGCQWGDEGKGKLVDILAQHFDIGGANAGHTIYNSEGKKFALHLVPSGILNEDTLCVIGNGVVVHLPGLFKEIDGLESNGVSCKGRILISDRAHLLFDFHQVVDGLREAELAKSLIGTTKRGIGPCYTSKVVRNGIRVSDLRHMDTFPQKLDVLLSDAASRFRGFNYGPDMLREEVEKYKRYAERLEPFVADTVLVMNEAISHKKKILVEGGQATMLDIDFGTYPFVTSSSPSAGGICTGLGIAPRVVGDLVGVVKAYTTRVGSGPFPTELSGKEGDLLRFAGQEFGTTTGRPRRCGWLDIVALKYSCQINGFSSLNLTKLDVLSEFSEIQLGVCYKHIDGRLIKSFPGDLRHLEELKARWKLLVMLVVFHLTMLHHYTHLIQVEYEVFPGWKSDISSIRNYFDLPKAARQYVERIEELVDVPIHYIGVGPGRDALIFK</sequence>
<feature type="binding site" evidence="9">
    <location>
        <position position="80"/>
    </location>
    <ligand>
        <name>Mg(2+)</name>
        <dbReference type="ChEBI" id="CHEBI:18420"/>
    </ligand>
</feature>
<keyword evidence="3 9" id="KW-0479">Metal-binding</keyword>
<feature type="binding site" evidence="9">
    <location>
        <begin position="80"/>
        <end position="83"/>
    </location>
    <ligand>
        <name>IMP</name>
        <dbReference type="ChEBI" id="CHEBI:58053"/>
    </ligand>
</feature>
<evidence type="ECO:0000313" key="12">
    <source>
        <dbReference type="EMBL" id="KAH7546078.1"/>
    </source>
</evidence>
<evidence type="ECO:0000256" key="11">
    <source>
        <dbReference type="RuleBase" id="RU000520"/>
    </source>
</evidence>
<evidence type="ECO:0000256" key="3">
    <source>
        <dbReference type="ARBA" id="ARBA00022723"/>
    </source>
</evidence>
<keyword evidence="7 9" id="KW-0342">GTP-binding</keyword>
<dbReference type="Gene3D" id="3.90.170.10">
    <property type="entry name" value="Adenylosuccinate Synthetase, subunit A, domain 3"/>
    <property type="match status" value="1"/>
</dbReference>
<keyword evidence="9" id="KW-0150">Chloroplast</keyword>
<name>A0A978W294_ZIZJJ</name>
<dbReference type="GO" id="GO:0005525">
    <property type="term" value="F:GTP binding"/>
    <property type="evidence" value="ECO:0007669"/>
    <property type="project" value="UniProtKB-UniRule"/>
</dbReference>
<dbReference type="Pfam" id="PF00709">
    <property type="entry name" value="Adenylsucc_synt"/>
    <property type="match status" value="2"/>
</dbReference>
<evidence type="ECO:0000256" key="6">
    <source>
        <dbReference type="ARBA" id="ARBA00022842"/>
    </source>
</evidence>
<dbReference type="GO" id="GO:0044208">
    <property type="term" value="P:'de novo' AMP biosynthetic process"/>
    <property type="evidence" value="ECO:0007669"/>
    <property type="project" value="UniProtKB-UniRule"/>
</dbReference>
<feature type="active site" description="Proton donor" evidence="9">
    <location>
        <position position="103"/>
    </location>
</feature>
<feature type="binding site" evidence="9">
    <location>
        <position position="365"/>
    </location>
    <ligand>
        <name>IMP</name>
        <dbReference type="ChEBI" id="CHEBI:58053"/>
    </ligand>
</feature>
<dbReference type="SUPFAM" id="SSF52540">
    <property type="entry name" value="P-loop containing nucleoside triphosphate hydrolases"/>
    <property type="match status" value="1"/>
</dbReference>
<gene>
    <name evidence="9" type="primary">PURA</name>
    <name evidence="12" type="ORF">FEM48_Zijuj01G0162500</name>
</gene>
<organism evidence="12 13">
    <name type="scientific">Ziziphus jujuba var. spinosa</name>
    <dbReference type="NCBI Taxonomy" id="714518"/>
    <lineage>
        <taxon>Eukaryota</taxon>
        <taxon>Viridiplantae</taxon>
        <taxon>Streptophyta</taxon>
        <taxon>Embryophyta</taxon>
        <taxon>Tracheophyta</taxon>
        <taxon>Spermatophyta</taxon>
        <taxon>Magnoliopsida</taxon>
        <taxon>eudicotyledons</taxon>
        <taxon>Gunneridae</taxon>
        <taxon>Pentapetalae</taxon>
        <taxon>rosids</taxon>
        <taxon>fabids</taxon>
        <taxon>Rosales</taxon>
        <taxon>Rhamnaceae</taxon>
        <taxon>Paliureae</taxon>
        <taxon>Ziziphus</taxon>
    </lineage>
</organism>
<dbReference type="SMART" id="SM00788">
    <property type="entry name" value="Adenylsucc_synt"/>
    <property type="match status" value="1"/>
</dbReference>
<protein>
    <recommendedName>
        <fullName evidence="9">Adenylosuccinate synthetase, chloroplastic</fullName>
        <shortName evidence="9">AMPSase</shortName>
        <shortName evidence="9">AdSS</shortName>
        <ecNumber evidence="9">6.3.4.4</ecNumber>
    </recommendedName>
    <alternativeName>
        <fullName evidence="9">IMP--aspartate ligase</fullName>
    </alternativeName>
</protein>
<dbReference type="FunFam" id="1.10.300.10:FF:000002">
    <property type="entry name" value="Adenylosuccinate synthetase, chloroplastic"/>
    <property type="match status" value="1"/>
</dbReference>
<comment type="pathway">
    <text evidence="9 11">Purine metabolism; AMP biosynthesis via de novo pathway; AMP from IMP: step 1/2.</text>
</comment>